<dbReference type="Proteomes" id="UP000569329">
    <property type="component" value="Unassembled WGS sequence"/>
</dbReference>
<feature type="region of interest" description="Disordered" evidence="1">
    <location>
        <begin position="54"/>
        <end position="73"/>
    </location>
</feature>
<evidence type="ECO:0008006" key="4">
    <source>
        <dbReference type="Google" id="ProtNLM"/>
    </source>
</evidence>
<organism evidence="2 3">
    <name type="scientific">Halosaccharopolyspora lacisalsi</name>
    <dbReference type="NCBI Taxonomy" id="1000566"/>
    <lineage>
        <taxon>Bacteria</taxon>
        <taxon>Bacillati</taxon>
        <taxon>Actinomycetota</taxon>
        <taxon>Actinomycetes</taxon>
        <taxon>Pseudonocardiales</taxon>
        <taxon>Pseudonocardiaceae</taxon>
        <taxon>Halosaccharopolyspora</taxon>
    </lineage>
</organism>
<dbReference type="InterPro" id="IPR018691">
    <property type="entry name" value="DUF2188"/>
</dbReference>
<dbReference type="Pfam" id="PF09954">
    <property type="entry name" value="DUF2188"/>
    <property type="match status" value="1"/>
</dbReference>
<comment type="caution">
    <text evidence="2">The sequence shown here is derived from an EMBL/GenBank/DDBJ whole genome shotgun (WGS) entry which is preliminary data.</text>
</comment>
<reference evidence="2 3" key="1">
    <citation type="submission" date="2020-07" db="EMBL/GenBank/DDBJ databases">
        <title>Sequencing the genomes of 1000 actinobacteria strains.</title>
        <authorList>
            <person name="Klenk H.-P."/>
        </authorList>
    </citation>
    <scope>NUCLEOTIDE SEQUENCE [LARGE SCALE GENOMIC DNA]</scope>
    <source>
        <strain evidence="2 3">DSM 45975</strain>
    </source>
</reference>
<proteinExistence type="predicted"/>
<name>A0A839DZ45_9PSEU</name>
<sequence length="73" mass="8080">MNDRIVQPAGSEGWSISEPGKATANRYCADYDDAFRQAREAILREGGGQLRVHSEDEEEVQTYAIEPHQQSGG</sequence>
<dbReference type="AlphaFoldDB" id="A0A839DZ45"/>
<evidence type="ECO:0000313" key="2">
    <source>
        <dbReference type="EMBL" id="MBA8824491.1"/>
    </source>
</evidence>
<protein>
    <recommendedName>
        <fullName evidence="4">DUF2188 domain-containing protein</fullName>
    </recommendedName>
</protein>
<dbReference type="RefSeq" id="WP_182543767.1">
    <property type="nucleotide sequence ID" value="NZ_JACGWZ010000002.1"/>
</dbReference>
<keyword evidence="3" id="KW-1185">Reference proteome</keyword>
<evidence type="ECO:0000313" key="3">
    <source>
        <dbReference type="Proteomes" id="UP000569329"/>
    </source>
</evidence>
<dbReference type="EMBL" id="JACGWZ010000002">
    <property type="protein sequence ID" value="MBA8824491.1"/>
    <property type="molecule type" value="Genomic_DNA"/>
</dbReference>
<evidence type="ECO:0000256" key="1">
    <source>
        <dbReference type="SAM" id="MobiDB-lite"/>
    </source>
</evidence>
<gene>
    <name evidence="2" type="ORF">FHX42_001838</name>
</gene>
<accession>A0A839DZ45</accession>